<protein>
    <submittedName>
        <fullName evidence="2">Copia protein</fullName>
    </submittedName>
</protein>
<evidence type="ECO:0000313" key="3">
    <source>
        <dbReference type="Proteomes" id="UP000265520"/>
    </source>
</evidence>
<dbReference type="EMBL" id="LXQA010049360">
    <property type="protein sequence ID" value="MCI02520.1"/>
    <property type="molecule type" value="Genomic_DNA"/>
</dbReference>
<keyword evidence="3" id="KW-1185">Reference proteome</keyword>
<comment type="caution">
    <text evidence="2">The sequence shown here is derived from an EMBL/GenBank/DDBJ whole genome shotgun (WGS) entry which is preliminary data.</text>
</comment>
<evidence type="ECO:0000259" key="1">
    <source>
        <dbReference type="Pfam" id="PF07727"/>
    </source>
</evidence>
<dbReference type="PANTHER" id="PTHR11439:SF524">
    <property type="entry name" value="RNA-DIRECTED DNA POLYMERASE, PROTEIN KINASE RLK-PELLE-DLSV FAMILY"/>
    <property type="match status" value="1"/>
</dbReference>
<organism evidence="2 3">
    <name type="scientific">Trifolium medium</name>
    <dbReference type="NCBI Taxonomy" id="97028"/>
    <lineage>
        <taxon>Eukaryota</taxon>
        <taxon>Viridiplantae</taxon>
        <taxon>Streptophyta</taxon>
        <taxon>Embryophyta</taxon>
        <taxon>Tracheophyta</taxon>
        <taxon>Spermatophyta</taxon>
        <taxon>Magnoliopsida</taxon>
        <taxon>eudicotyledons</taxon>
        <taxon>Gunneridae</taxon>
        <taxon>Pentapetalae</taxon>
        <taxon>rosids</taxon>
        <taxon>fabids</taxon>
        <taxon>Fabales</taxon>
        <taxon>Fabaceae</taxon>
        <taxon>Papilionoideae</taxon>
        <taxon>50 kb inversion clade</taxon>
        <taxon>NPAAA clade</taxon>
        <taxon>Hologalegina</taxon>
        <taxon>IRL clade</taxon>
        <taxon>Trifolieae</taxon>
        <taxon>Trifolium</taxon>
    </lineage>
</organism>
<reference evidence="2 3" key="1">
    <citation type="journal article" date="2018" name="Front. Plant Sci.">
        <title>Red Clover (Trifolium pratense) and Zigzag Clover (T. medium) - A Picture of Genomic Similarities and Differences.</title>
        <authorList>
            <person name="Dluhosova J."/>
            <person name="Istvanek J."/>
            <person name="Nedelnik J."/>
            <person name="Repkova J."/>
        </authorList>
    </citation>
    <scope>NUCLEOTIDE SEQUENCE [LARGE SCALE GENOMIC DNA]</scope>
    <source>
        <strain evidence="3">cv. 10/8</strain>
        <tissue evidence="2">Leaf</tissue>
    </source>
</reference>
<dbReference type="Proteomes" id="UP000265520">
    <property type="component" value="Unassembled WGS sequence"/>
</dbReference>
<dbReference type="AlphaFoldDB" id="A0A392NTH5"/>
<dbReference type="PANTHER" id="PTHR11439">
    <property type="entry name" value="GAG-POL-RELATED RETROTRANSPOSON"/>
    <property type="match status" value="1"/>
</dbReference>
<name>A0A392NTH5_9FABA</name>
<accession>A0A392NTH5</accession>
<sequence>MVMKDEYDALIENKTWELVPHPTDANVIRSLWFFRHKKKNDGSFERYKARLVGNGSNQQTGVDCGETFSPVVKPATVVEVAMEVAITGHKLSISATTVGCSTMECTVATMGHATVSAHMAATSTNNAQPPYASTAIQAVMHTLSMAPPDDQWYIDTGATSHMTALKRIIRYIKGTITHGLHLSPSSVDKLTTYTDADWGGCPDTRRSRISWCC</sequence>
<evidence type="ECO:0000313" key="2">
    <source>
        <dbReference type="EMBL" id="MCI02520.1"/>
    </source>
</evidence>
<proteinExistence type="predicted"/>
<dbReference type="Pfam" id="PF07727">
    <property type="entry name" value="RVT_2"/>
    <property type="match status" value="1"/>
</dbReference>
<dbReference type="InterPro" id="IPR013103">
    <property type="entry name" value="RVT_2"/>
</dbReference>
<feature type="domain" description="Reverse transcriptase Ty1/copia-type" evidence="1">
    <location>
        <begin position="13"/>
        <end position="77"/>
    </location>
</feature>